<reference evidence="1" key="1">
    <citation type="submission" date="2022-06" db="EMBL/GenBank/DDBJ databases">
        <title>Phylogenomic reconstructions and comparative analyses of Kickxellomycotina fungi.</title>
        <authorList>
            <person name="Reynolds N.K."/>
            <person name="Stajich J.E."/>
            <person name="Barry K."/>
            <person name="Grigoriev I.V."/>
            <person name="Crous P."/>
            <person name="Smith M.E."/>
        </authorList>
    </citation>
    <scope>NUCLEOTIDE SEQUENCE</scope>
    <source>
        <strain evidence="1">RSA 2271</strain>
    </source>
</reference>
<dbReference type="Proteomes" id="UP001145114">
    <property type="component" value="Unassembled WGS sequence"/>
</dbReference>
<accession>A0ACC1HT84</accession>
<organism evidence="1 2">
    <name type="scientific">Spiromyces aspiralis</name>
    <dbReference type="NCBI Taxonomy" id="68401"/>
    <lineage>
        <taxon>Eukaryota</taxon>
        <taxon>Fungi</taxon>
        <taxon>Fungi incertae sedis</taxon>
        <taxon>Zoopagomycota</taxon>
        <taxon>Kickxellomycotina</taxon>
        <taxon>Kickxellomycetes</taxon>
        <taxon>Kickxellales</taxon>
        <taxon>Kickxellaceae</taxon>
        <taxon>Spiromyces</taxon>
    </lineage>
</organism>
<proteinExistence type="predicted"/>
<comment type="caution">
    <text evidence="1">The sequence shown here is derived from an EMBL/GenBank/DDBJ whole genome shotgun (WGS) entry which is preliminary data.</text>
</comment>
<name>A0ACC1HT84_9FUNG</name>
<dbReference type="EMBL" id="JAMZIH010000695">
    <property type="protein sequence ID" value="KAJ1678978.1"/>
    <property type="molecule type" value="Genomic_DNA"/>
</dbReference>
<keyword evidence="2" id="KW-1185">Reference proteome</keyword>
<evidence type="ECO:0000313" key="2">
    <source>
        <dbReference type="Proteomes" id="UP001145114"/>
    </source>
</evidence>
<evidence type="ECO:0000313" key="1">
    <source>
        <dbReference type="EMBL" id="KAJ1678978.1"/>
    </source>
</evidence>
<protein>
    <submittedName>
        <fullName evidence="1">mRNA-capping enzyme subunit beta</fullName>
    </submittedName>
</protein>
<sequence>LEPSIFGLKPSYDMVRLIADFIAKYMTSPNLEIEAKLGRLVDKDTKQRILDPTLSFANLWVDSALTSVVIAPEQSWLRFESNMTLGKRIAYKHTREVDCYYKHDGIKVRVTTDQDTSQVLASITKEKIADLNIYSPRTPFDFRISVNEEKPGKPCTFLHQLAFTIPEETSPLLERQKDRISYKHDIFSFDLTQVTVPAEKPRVNPYATGPPQPPPEPKLVHELEIEIMNSSAVFEERTRYVSGQPNQLFEVAQVFLNNIKVLAKQAPQSPSRTA</sequence>
<gene>
    <name evidence="1" type="primary">CET1</name>
    <name evidence="1" type="ORF">EV182_002977</name>
</gene>
<feature type="non-terminal residue" evidence="1">
    <location>
        <position position="1"/>
    </location>
</feature>